<dbReference type="CDD" id="cd02801">
    <property type="entry name" value="DUS_like_FMN"/>
    <property type="match status" value="1"/>
</dbReference>
<evidence type="ECO:0000256" key="2">
    <source>
        <dbReference type="ARBA" id="ARBA00022630"/>
    </source>
</evidence>
<dbReference type="PANTHER" id="PTHR11082">
    <property type="entry name" value="TRNA-DIHYDROURIDINE SYNTHASE"/>
    <property type="match status" value="1"/>
</dbReference>
<dbReference type="SUPFAM" id="SSF51395">
    <property type="entry name" value="FMN-linked oxidoreductases"/>
    <property type="match status" value="1"/>
</dbReference>
<dbReference type="GO" id="GO:0050660">
    <property type="term" value="F:flavin adenine dinucleotide binding"/>
    <property type="evidence" value="ECO:0007669"/>
    <property type="project" value="InterPro"/>
</dbReference>
<dbReference type="Proteomes" id="UP000887566">
    <property type="component" value="Unplaced"/>
</dbReference>
<dbReference type="Pfam" id="PF01207">
    <property type="entry name" value="Dus"/>
    <property type="match status" value="1"/>
</dbReference>
<dbReference type="WBParaSite" id="PSAMB.scaffold2388size23462.g17599.t1">
    <property type="protein sequence ID" value="PSAMB.scaffold2388size23462.g17599.t1"/>
    <property type="gene ID" value="PSAMB.scaffold2388size23462.g17599"/>
</dbReference>
<feature type="binding site" evidence="8">
    <location>
        <begin position="239"/>
        <end position="240"/>
    </location>
    <ligand>
        <name>FMN</name>
        <dbReference type="ChEBI" id="CHEBI:58210"/>
    </ligand>
</feature>
<dbReference type="InterPro" id="IPR035587">
    <property type="entry name" value="DUS-like_FMN-bd"/>
</dbReference>
<proteinExistence type="inferred from homology"/>
<evidence type="ECO:0000256" key="7">
    <source>
        <dbReference type="PIRSR" id="PIRSR006621-1"/>
    </source>
</evidence>
<feature type="active site" description="Proton donor" evidence="7">
    <location>
        <position position="115"/>
    </location>
</feature>
<feature type="domain" description="DUS-like FMN-binding" evidence="10">
    <location>
        <begin position="30"/>
        <end position="292"/>
    </location>
</feature>
<evidence type="ECO:0000256" key="9">
    <source>
        <dbReference type="SAM" id="MobiDB-lite"/>
    </source>
</evidence>
<evidence type="ECO:0000259" key="10">
    <source>
        <dbReference type="Pfam" id="PF01207"/>
    </source>
</evidence>
<evidence type="ECO:0000256" key="8">
    <source>
        <dbReference type="PIRSR" id="PIRSR006621-2"/>
    </source>
</evidence>
<evidence type="ECO:0000256" key="4">
    <source>
        <dbReference type="ARBA" id="ARBA00022694"/>
    </source>
</evidence>
<feature type="binding site" evidence="8">
    <location>
        <position position="185"/>
    </location>
    <ligand>
        <name>FMN</name>
        <dbReference type="ChEBI" id="CHEBI:58210"/>
    </ligand>
</feature>
<evidence type="ECO:0000313" key="11">
    <source>
        <dbReference type="Proteomes" id="UP000887566"/>
    </source>
</evidence>
<keyword evidence="2 6" id="KW-0285">Flavoprotein</keyword>
<dbReference type="PROSITE" id="PS01136">
    <property type="entry name" value="UPF0034"/>
    <property type="match status" value="1"/>
</dbReference>
<evidence type="ECO:0000256" key="3">
    <source>
        <dbReference type="ARBA" id="ARBA00022643"/>
    </source>
</evidence>
<keyword evidence="11" id="KW-1185">Reference proteome</keyword>
<keyword evidence="8" id="KW-0547">Nucleotide-binding</keyword>
<evidence type="ECO:0000256" key="1">
    <source>
        <dbReference type="ARBA" id="ARBA00001917"/>
    </source>
</evidence>
<feature type="region of interest" description="Disordered" evidence="9">
    <location>
        <begin position="1"/>
        <end position="20"/>
    </location>
</feature>
<keyword evidence="4 6" id="KW-0819">tRNA processing</keyword>
<dbReference type="AlphaFoldDB" id="A0A914VRZ7"/>
<evidence type="ECO:0000256" key="5">
    <source>
        <dbReference type="ARBA" id="ARBA00023002"/>
    </source>
</evidence>
<dbReference type="InterPro" id="IPR013785">
    <property type="entry name" value="Aldolase_TIM"/>
</dbReference>
<dbReference type="PIRSF" id="PIRSF006621">
    <property type="entry name" value="Dus"/>
    <property type="match status" value="1"/>
</dbReference>
<comment type="cofactor">
    <cofactor evidence="1 6 8">
        <name>FMN</name>
        <dbReference type="ChEBI" id="CHEBI:58210"/>
    </cofactor>
</comment>
<name>A0A914VRZ7_9BILA</name>
<feature type="binding site" evidence="8">
    <location>
        <begin position="32"/>
        <end position="34"/>
    </location>
    <ligand>
        <name>FMN</name>
        <dbReference type="ChEBI" id="CHEBI:58210"/>
    </ligand>
</feature>
<dbReference type="EC" id="1.3.1.-" evidence="6"/>
<keyword evidence="5 6" id="KW-0560">Oxidoreductase</keyword>
<dbReference type="InterPro" id="IPR001269">
    <property type="entry name" value="DUS_fam"/>
</dbReference>
<dbReference type="PANTHER" id="PTHR11082:SF31">
    <property type="entry name" value="TRNA-DIHYDROURIDINE(20A_20B) SYNTHASE [NAD(P)+]-LIKE"/>
    <property type="match status" value="1"/>
</dbReference>
<evidence type="ECO:0000313" key="12">
    <source>
        <dbReference type="WBParaSite" id="PSAMB.scaffold2388size23462.g17599.t1"/>
    </source>
</evidence>
<evidence type="ECO:0000256" key="6">
    <source>
        <dbReference type="PIRNR" id="PIRNR006621"/>
    </source>
</evidence>
<accession>A0A914VRZ7</accession>
<dbReference type="InterPro" id="IPR018517">
    <property type="entry name" value="tRNA_hU_synthase_CS"/>
</dbReference>
<reference evidence="12" key="1">
    <citation type="submission" date="2022-11" db="UniProtKB">
        <authorList>
            <consortium name="WormBaseParasite"/>
        </authorList>
    </citation>
    <scope>IDENTIFICATION</scope>
</reference>
<comment type="similarity">
    <text evidence="6">Belongs to the dus family.</text>
</comment>
<protein>
    <recommendedName>
        <fullName evidence="6">tRNA-dihydrouridine synthase</fullName>
        <ecNumber evidence="6">1.3.1.-</ecNumber>
    </recommendedName>
</protein>
<keyword evidence="3 6" id="KW-0288">FMN</keyword>
<sequence>MQGSDKTRTDDDEATSSSTSNCDRKPLLIAAPMVRYSKLPFRKLVRRYGAQLVYTPMIISDSFVKSEKCRAVEFTTDNDDKPLIVQFAANNGKDFADATELVANHANGVDLNCGCPQRWAIAEGYGCHLIQKIDLVADIVLQARARVSNPDFSISIKIRLRDDLSETVELCRRAERAGVSYISVHGRTREQRCEPVNWDAVRLVKDCVQVPVYANGDCRSLEDALRIAEYTGVDGVMTARGLLHNPSMYAGEPITSEQCVRDWLDIATETGLHFAQFHQHLIFMLDKLLTKSERRVFNRLPSACAVMDFLENRFDF</sequence>
<organism evidence="11 12">
    <name type="scientific">Plectus sambesii</name>
    <dbReference type="NCBI Taxonomy" id="2011161"/>
    <lineage>
        <taxon>Eukaryota</taxon>
        <taxon>Metazoa</taxon>
        <taxon>Ecdysozoa</taxon>
        <taxon>Nematoda</taxon>
        <taxon>Chromadorea</taxon>
        <taxon>Plectida</taxon>
        <taxon>Plectina</taxon>
        <taxon>Plectoidea</taxon>
        <taxon>Plectidae</taxon>
        <taxon>Plectus</taxon>
    </lineage>
</organism>
<dbReference type="Gene3D" id="3.20.20.70">
    <property type="entry name" value="Aldolase class I"/>
    <property type="match status" value="1"/>
</dbReference>
<dbReference type="GO" id="GO:0017150">
    <property type="term" value="F:tRNA dihydrouridine synthase activity"/>
    <property type="evidence" value="ECO:0007669"/>
    <property type="project" value="InterPro"/>
</dbReference>
<feature type="binding site" evidence="8">
    <location>
        <position position="86"/>
    </location>
    <ligand>
        <name>FMN</name>
        <dbReference type="ChEBI" id="CHEBI:58210"/>
    </ligand>
</feature>
<comment type="function">
    <text evidence="6">Catalyzes the synthesis of dihydrouridine, a modified base found in the D-loop of most tRNAs.</text>
</comment>